<dbReference type="InterPro" id="IPR052711">
    <property type="entry name" value="Zinc_ADH-like"/>
</dbReference>
<evidence type="ECO:0000259" key="1">
    <source>
        <dbReference type="SMART" id="SM00829"/>
    </source>
</evidence>
<proteinExistence type="predicted"/>
<reference evidence="2 3" key="1">
    <citation type="submission" date="2019-04" db="EMBL/GenBank/DDBJ databases">
        <title>Comparative genomics and transcriptomics to analyze fruiting body development in filamentous ascomycetes.</title>
        <authorList>
            <consortium name="DOE Joint Genome Institute"/>
            <person name="Lutkenhaus R."/>
            <person name="Traeger S."/>
            <person name="Breuer J."/>
            <person name="Kuo A."/>
            <person name="Lipzen A."/>
            <person name="Pangilinan J."/>
            <person name="Dilworth D."/>
            <person name="Sandor L."/>
            <person name="Poggeler S."/>
            <person name="Barry K."/>
            <person name="Grigoriev I.V."/>
            <person name="Nowrousian M."/>
        </authorList>
    </citation>
    <scope>NUCLEOTIDE SEQUENCE [LARGE SCALE GENOMIC DNA]</scope>
    <source>
        <strain evidence="2 3">CBS 389.68</strain>
    </source>
</reference>
<dbReference type="OrthoDB" id="9930022at2759"/>
<dbReference type="InterPro" id="IPR011032">
    <property type="entry name" value="GroES-like_sf"/>
</dbReference>
<evidence type="ECO:0000313" key="2">
    <source>
        <dbReference type="EMBL" id="TGZ82961.1"/>
    </source>
</evidence>
<dbReference type="InterPro" id="IPR013154">
    <property type="entry name" value="ADH-like_N"/>
</dbReference>
<dbReference type="Gene3D" id="3.40.50.720">
    <property type="entry name" value="NAD(P)-binding Rossmann-like Domain"/>
    <property type="match status" value="1"/>
</dbReference>
<dbReference type="PANTHER" id="PTHR45033">
    <property type="match status" value="1"/>
</dbReference>
<dbReference type="AlphaFoldDB" id="A0A4S2N1K9"/>
<dbReference type="SUPFAM" id="SSF50129">
    <property type="entry name" value="GroES-like"/>
    <property type="match status" value="1"/>
</dbReference>
<evidence type="ECO:0000313" key="3">
    <source>
        <dbReference type="Proteomes" id="UP000298138"/>
    </source>
</evidence>
<sequence length="351" mass="36971">MSLPKQTKAWISTSTSGRLDAFEQTTLDLPELGPNDVLVKIHAATLNYRDIMLISGTYPFPAKSPGIRLSDGSGEIIAVGSHVKLFKVGDKVASLFNQGHQHGKITVEAAATGLGGAVDGVATQYAVFPETGVVNVPKGYSYEEAAALPCAAVTAWNALYGLRPLKAGESVLIQGTGGVSLFGLQFAKAAGAFVIATTSSEEKSKLLKKLGADVVINYKTTPEWGPIAKKASPGGAGVEHVIEIGGTGTIGQSYKAIKPEGVISLIGAGGIAKGGDANDFNYMNALAHICTLRGVFVGSKEQQEDMNRSIEANGIKPVLDKRVFKFDELKEAIQYQIDMKHIGKIVVKISE</sequence>
<dbReference type="CDD" id="cd08276">
    <property type="entry name" value="MDR7"/>
    <property type="match status" value="1"/>
</dbReference>
<dbReference type="STRING" id="341454.A0A4S2N1K9"/>
<gene>
    <name evidence="2" type="ORF">EX30DRAFT_358059</name>
</gene>
<dbReference type="InterPro" id="IPR020843">
    <property type="entry name" value="ER"/>
</dbReference>
<dbReference type="SUPFAM" id="SSF51735">
    <property type="entry name" value="NAD(P)-binding Rossmann-fold domains"/>
    <property type="match status" value="1"/>
</dbReference>
<dbReference type="InterPro" id="IPR036291">
    <property type="entry name" value="NAD(P)-bd_dom_sf"/>
</dbReference>
<protein>
    <submittedName>
        <fullName evidence="2">GroES-like protein</fullName>
    </submittedName>
</protein>
<dbReference type="GO" id="GO:0016491">
    <property type="term" value="F:oxidoreductase activity"/>
    <property type="evidence" value="ECO:0007669"/>
    <property type="project" value="InterPro"/>
</dbReference>
<dbReference type="EMBL" id="ML220114">
    <property type="protein sequence ID" value="TGZ82961.1"/>
    <property type="molecule type" value="Genomic_DNA"/>
</dbReference>
<dbReference type="Pfam" id="PF00107">
    <property type="entry name" value="ADH_zinc_N"/>
    <property type="match status" value="1"/>
</dbReference>
<dbReference type="Pfam" id="PF08240">
    <property type="entry name" value="ADH_N"/>
    <property type="match status" value="1"/>
</dbReference>
<organism evidence="2 3">
    <name type="scientific">Ascodesmis nigricans</name>
    <dbReference type="NCBI Taxonomy" id="341454"/>
    <lineage>
        <taxon>Eukaryota</taxon>
        <taxon>Fungi</taxon>
        <taxon>Dikarya</taxon>
        <taxon>Ascomycota</taxon>
        <taxon>Pezizomycotina</taxon>
        <taxon>Pezizomycetes</taxon>
        <taxon>Pezizales</taxon>
        <taxon>Ascodesmidaceae</taxon>
        <taxon>Ascodesmis</taxon>
    </lineage>
</organism>
<dbReference type="SMART" id="SM00829">
    <property type="entry name" value="PKS_ER"/>
    <property type="match status" value="1"/>
</dbReference>
<keyword evidence="3" id="KW-1185">Reference proteome</keyword>
<dbReference type="InParanoid" id="A0A4S2N1K9"/>
<dbReference type="InterPro" id="IPR013149">
    <property type="entry name" value="ADH-like_C"/>
</dbReference>
<accession>A0A4S2N1K9</accession>
<dbReference type="PANTHER" id="PTHR45033:SF2">
    <property type="entry name" value="ZINC-TYPE ALCOHOL DEHYDROGENASE-LIKE PROTEIN C1773.06C"/>
    <property type="match status" value="1"/>
</dbReference>
<dbReference type="Gene3D" id="3.90.180.10">
    <property type="entry name" value="Medium-chain alcohol dehydrogenases, catalytic domain"/>
    <property type="match status" value="1"/>
</dbReference>
<name>A0A4S2N1K9_9PEZI</name>
<feature type="domain" description="Enoyl reductase (ER)" evidence="1">
    <location>
        <begin position="17"/>
        <end position="347"/>
    </location>
</feature>
<dbReference type="Proteomes" id="UP000298138">
    <property type="component" value="Unassembled WGS sequence"/>
</dbReference>